<dbReference type="GeneID" id="25276154"/>
<protein>
    <recommendedName>
        <fullName evidence="5">Xylanolytic transcriptional activator regulatory domain-containing protein</fullName>
    </recommendedName>
</protein>
<dbReference type="InterPro" id="IPR007219">
    <property type="entry name" value="XnlR_reg_dom"/>
</dbReference>
<dbReference type="PANTHER" id="PTHR47424">
    <property type="entry name" value="REGULATORY PROTEIN GAL4"/>
    <property type="match status" value="1"/>
</dbReference>
<evidence type="ECO:0000313" key="7">
    <source>
        <dbReference type="Proteomes" id="UP000027920"/>
    </source>
</evidence>
<name>A0A072Q5N0_9EURO</name>
<feature type="domain" description="Xylanolytic transcriptional activator regulatory" evidence="5">
    <location>
        <begin position="207"/>
        <end position="279"/>
    </location>
</feature>
<evidence type="ECO:0000256" key="1">
    <source>
        <dbReference type="ARBA" id="ARBA00023015"/>
    </source>
</evidence>
<keyword evidence="2" id="KW-0804">Transcription</keyword>
<proteinExistence type="predicted"/>
<evidence type="ECO:0000313" key="6">
    <source>
        <dbReference type="EMBL" id="KEF63230.1"/>
    </source>
</evidence>
<dbReference type="STRING" id="1182545.A0A072Q5N0"/>
<dbReference type="EMBL" id="AMGV01000001">
    <property type="protein sequence ID" value="KEF63230.1"/>
    <property type="molecule type" value="Genomic_DNA"/>
</dbReference>
<keyword evidence="7" id="KW-1185">Reference proteome</keyword>
<evidence type="ECO:0000256" key="2">
    <source>
        <dbReference type="ARBA" id="ARBA00023163"/>
    </source>
</evidence>
<sequence length="589" mass="66492">MSSLGPVSELTDTNPNTRNLEFYGASSSVSFLRHVESMSNSQIPGSLEPGPPERSLTSLLHNPGFKPASAHSTSTLGSGSRLPADRFYFRVAQRFLDAYFSNIHHIQPLFEEESFWGRCESLWFANPEQPPLSFVALYYAVLSLGCLVTTSEDWGKLGCHRTAWSRKLMGEALNIINQLGSTTDLEIAQCYYMMSKVYQHELNPHVAYLYSGQAARTALAIGINRKPVGQTAPDPRNPSMASRTWWYLYRQTSFALGRPDSLGPDEYHNQSLPVMFDLDVVDVALENYVLQVVPFMVELSRIMRHVGLRLYTNTCSVKERIARVQALDVDLKSWRQGLPVQFQPIRLPIERSLKSRHSANYIDKQIVVLHLRYLNLRMITHGVFMSLPEEIDPEHEDYVGKSRQTCIDSACCAIDLIYETFANYSFFQTWWYNSTYTLFAASILLAAVFNSFATSSQALDDIFNHIDRAVNVLHAMEECMVARNAICIIKRALSRAKNVQQTALSPQQTSVALNLQEETALGQPASDETTLAQPATYNDMIPEAEIRDSSYADFGDSLSWLDPSPNPFDDYQQALFWTTWGQEVDMLGT</sequence>
<dbReference type="Pfam" id="PF04082">
    <property type="entry name" value="Fungal_trans"/>
    <property type="match status" value="1"/>
</dbReference>
<keyword evidence="3" id="KW-0539">Nucleus</keyword>
<dbReference type="OrthoDB" id="2571985at2759"/>
<feature type="region of interest" description="Disordered" evidence="4">
    <location>
        <begin position="40"/>
        <end position="59"/>
    </location>
</feature>
<dbReference type="Proteomes" id="UP000027920">
    <property type="component" value="Unassembled WGS sequence"/>
</dbReference>
<dbReference type="InterPro" id="IPR051127">
    <property type="entry name" value="Fungal_SecMet_Regulators"/>
</dbReference>
<dbReference type="RefSeq" id="XP_013265820.1">
    <property type="nucleotide sequence ID" value="XM_013410366.1"/>
</dbReference>
<dbReference type="AlphaFoldDB" id="A0A072Q5N0"/>
<dbReference type="GO" id="GO:0000981">
    <property type="term" value="F:DNA-binding transcription factor activity, RNA polymerase II-specific"/>
    <property type="evidence" value="ECO:0007669"/>
    <property type="project" value="TreeGrafter"/>
</dbReference>
<gene>
    <name evidence="6" type="ORF">A1O9_01207</name>
</gene>
<dbReference type="GO" id="GO:0005634">
    <property type="term" value="C:nucleus"/>
    <property type="evidence" value="ECO:0007669"/>
    <property type="project" value="TreeGrafter"/>
</dbReference>
<evidence type="ECO:0000256" key="3">
    <source>
        <dbReference type="ARBA" id="ARBA00023242"/>
    </source>
</evidence>
<dbReference type="GO" id="GO:0000978">
    <property type="term" value="F:RNA polymerase II cis-regulatory region sequence-specific DNA binding"/>
    <property type="evidence" value="ECO:0007669"/>
    <property type="project" value="TreeGrafter"/>
</dbReference>
<reference evidence="6 7" key="1">
    <citation type="submission" date="2013-03" db="EMBL/GenBank/DDBJ databases">
        <title>The Genome Sequence of Exophiala aquamarina CBS 119918.</title>
        <authorList>
            <consortium name="The Broad Institute Genomics Platform"/>
            <person name="Cuomo C."/>
            <person name="de Hoog S."/>
            <person name="Gorbushina A."/>
            <person name="Walker B."/>
            <person name="Young S.K."/>
            <person name="Zeng Q."/>
            <person name="Gargeya S."/>
            <person name="Fitzgerald M."/>
            <person name="Haas B."/>
            <person name="Abouelleil A."/>
            <person name="Allen A.W."/>
            <person name="Alvarado L."/>
            <person name="Arachchi H.M."/>
            <person name="Berlin A.M."/>
            <person name="Chapman S.B."/>
            <person name="Gainer-Dewar J."/>
            <person name="Goldberg J."/>
            <person name="Griggs A."/>
            <person name="Gujja S."/>
            <person name="Hansen M."/>
            <person name="Howarth C."/>
            <person name="Imamovic A."/>
            <person name="Ireland A."/>
            <person name="Larimer J."/>
            <person name="McCowan C."/>
            <person name="Murphy C."/>
            <person name="Pearson M."/>
            <person name="Poon T.W."/>
            <person name="Priest M."/>
            <person name="Roberts A."/>
            <person name="Saif S."/>
            <person name="Shea T."/>
            <person name="Sisk P."/>
            <person name="Sykes S."/>
            <person name="Wortman J."/>
            <person name="Nusbaum C."/>
            <person name="Birren B."/>
        </authorList>
    </citation>
    <scope>NUCLEOTIDE SEQUENCE [LARGE SCALE GENOMIC DNA]</scope>
    <source>
        <strain evidence="6 7">CBS 119918</strain>
    </source>
</reference>
<dbReference type="VEuPathDB" id="FungiDB:A1O9_01207"/>
<organism evidence="6 7">
    <name type="scientific">Exophiala aquamarina CBS 119918</name>
    <dbReference type="NCBI Taxonomy" id="1182545"/>
    <lineage>
        <taxon>Eukaryota</taxon>
        <taxon>Fungi</taxon>
        <taxon>Dikarya</taxon>
        <taxon>Ascomycota</taxon>
        <taxon>Pezizomycotina</taxon>
        <taxon>Eurotiomycetes</taxon>
        <taxon>Chaetothyriomycetidae</taxon>
        <taxon>Chaetothyriales</taxon>
        <taxon>Herpotrichiellaceae</taxon>
        <taxon>Exophiala</taxon>
    </lineage>
</organism>
<dbReference type="SMART" id="SM00906">
    <property type="entry name" value="Fungal_trans"/>
    <property type="match status" value="1"/>
</dbReference>
<comment type="caution">
    <text evidence="6">The sequence shown here is derived from an EMBL/GenBank/DDBJ whole genome shotgun (WGS) entry which is preliminary data.</text>
</comment>
<accession>A0A072Q5N0</accession>
<dbReference type="PANTHER" id="PTHR47424:SF15">
    <property type="entry name" value="ZN(II)2CYS6 TRANSCRIPTION FACTOR (EUROFUNG)"/>
    <property type="match status" value="1"/>
</dbReference>
<dbReference type="CDD" id="cd12148">
    <property type="entry name" value="fungal_TF_MHR"/>
    <property type="match status" value="1"/>
</dbReference>
<dbReference type="GO" id="GO:0006351">
    <property type="term" value="P:DNA-templated transcription"/>
    <property type="evidence" value="ECO:0007669"/>
    <property type="project" value="InterPro"/>
</dbReference>
<evidence type="ECO:0000259" key="5">
    <source>
        <dbReference type="SMART" id="SM00906"/>
    </source>
</evidence>
<dbReference type="GO" id="GO:0000435">
    <property type="term" value="P:positive regulation of transcription from RNA polymerase II promoter by galactose"/>
    <property type="evidence" value="ECO:0007669"/>
    <property type="project" value="TreeGrafter"/>
</dbReference>
<evidence type="ECO:0000256" key="4">
    <source>
        <dbReference type="SAM" id="MobiDB-lite"/>
    </source>
</evidence>
<keyword evidence="1" id="KW-0805">Transcription regulation</keyword>
<dbReference type="GO" id="GO:0008270">
    <property type="term" value="F:zinc ion binding"/>
    <property type="evidence" value="ECO:0007669"/>
    <property type="project" value="InterPro"/>
</dbReference>
<dbReference type="HOGENOM" id="CLU_008137_1_0_1"/>